<reference evidence="1 2" key="1">
    <citation type="journal article" date="2016" name="Int. J. Syst. Evol. Microbiol.">
        <title>Resolving the Complexity of Human Skin Metagenomes Using Single-Molecule Sequencing.</title>
        <authorList>
            <consortium name="NISC Comparative Sequencing Program"/>
            <person name="Tsai Y.C."/>
            <person name="Conlan S."/>
            <person name="Deming C."/>
            <person name="Segre J.A."/>
            <person name="Kong H.H."/>
            <person name="Korlach J."/>
            <person name="Oh J."/>
        </authorList>
    </citation>
    <scope>NUCLEOTIDE SEQUENCE [LARGE SCALE GENOMIC DNA]</scope>
    <source>
        <strain evidence="1 2">1B08</strain>
    </source>
</reference>
<sequence>MVTSLLAQDAQNTALRPIAQMKMRERTMKISPLKFSPKSIATVFSC</sequence>
<protein>
    <submittedName>
        <fullName evidence="1">Uncharacterized protein</fullName>
    </submittedName>
</protein>
<dbReference type="Proteomes" id="UP000070339">
    <property type="component" value="Unassembled WGS sequence"/>
</dbReference>
<gene>
    <name evidence="1" type="ORF">WM41_0305</name>
</gene>
<organism evidence="1 2">
    <name type="scientific">Corynebacterium simulans</name>
    <dbReference type="NCBI Taxonomy" id="146827"/>
    <lineage>
        <taxon>Bacteria</taxon>
        <taxon>Bacillati</taxon>
        <taxon>Actinomycetota</taxon>
        <taxon>Actinomycetes</taxon>
        <taxon>Mycobacteriales</taxon>
        <taxon>Corynebacteriaceae</taxon>
        <taxon>Corynebacterium</taxon>
    </lineage>
</organism>
<keyword evidence="2" id="KW-1185">Reference proteome</keyword>
<evidence type="ECO:0000313" key="1">
    <source>
        <dbReference type="EMBL" id="KXU18776.1"/>
    </source>
</evidence>
<name>A0ABR5VB29_9CORY</name>
<comment type="caution">
    <text evidence="1">The sequence shown here is derived from an EMBL/GenBank/DDBJ whole genome shotgun (WGS) entry which is preliminary data.</text>
</comment>
<accession>A0ABR5VB29</accession>
<proteinExistence type="predicted"/>
<evidence type="ECO:0000313" key="2">
    <source>
        <dbReference type="Proteomes" id="UP000070339"/>
    </source>
</evidence>
<dbReference type="EMBL" id="LTEB01000014">
    <property type="protein sequence ID" value="KXU18776.1"/>
    <property type="molecule type" value="Genomic_DNA"/>
</dbReference>